<sequence>MEWCEKIYGEWRSAERLRRLERAAAVFLLLVLAVIGIEDGYTGFPGIAGGYSANVEGGNPADTAAGAAGSALSGNRAALSDVIPAAMPGADEILSPVMKEVSESIVGELPVKPGKVVETPAGTAEIPAAAVIPEETDPSVSEMALPETAVPVLPEEGTAADIPSEGSPMEGVPSESLPEESGPDNSFETIDGFLVDTEGMICGIADTDVISEGYLVLPSEGCSGIRASAFADVPEMVTEIYIPAGITQIEEGAFACLRNLEWLEAEGSDACFTEDGVLFSENGTCILGFPSARTGSYKVPQRVTRFAADAFATAQIETLDAVGCSLTDTGDLPSSIRLLQSGDLAG</sequence>
<accession>A0A9D1VX05</accession>
<dbReference type="Gene3D" id="3.80.10.10">
    <property type="entry name" value="Ribonuclease Inhibitor"/>
    <property type="match status" value="1"/>
</dbReference>
<dbReference type="AlphaFoldDB" id="A0A9D1VX05"/>
<protein>
    <submittedName>
        <fullName evidence="3">Uncharacterized protein</fullName>
    </submittedName>
</protein>
<dbReference type="Proteomes" id="UP000824243">
    <property type="component" value="Unassembled WGS sequence"/>
</dbReference>
<dbReference type="EMBL" id="DXFA01000094">
    <property type="protein sequence ID" value="HIX48391.1"/>
    <property type="molecule type" value="Genomic_DNA"/>
</dbReference>
<dbReference type="InterPro" id="IPR032675">
    <property type="entry name" value="LRR_dom_sf"/>
</dbReference>
<evidence type="ECO:0000313" key="4">
    <source>
        <dbReference type="Proteomes" id="UP000824243"/>
    </source>
</evidence>
<proteinExistence type="predicted"/>
<gene>
    <name evidence="3" type="ORF">H9981_05185</name>
</gene>
<comment type="caution">
    <text evidence="3">The sequence shown here is derived from an EMBL/GenBank/DDBJ whole genome shotgun (WGS) entry which is preliminary data.</text>
</comment>
<evidence type="ECO:0000313" key="3">
    <source>
        <dbReference type="EMBL" id="HIX48391.1"/>
    </source>
</evidence>
<reference evidence="3" key="1">
    <citation type="journal article" date="2021" name="PeerJ">
        <title>Extensive microbial diversity within the chicken gut microbiome revealed by metagenomics and culture.</title>
        <authorList>
            <person name="Gilroy R."/>
            <person name="Ravi A."/>
            <person name="Getino M."/>
            <person name="Pursley I."/>
            <person name="Horton D.L."/>
            <person name="Alikhan N.F."/>
            <person name="Baker D."/>
            <person name="Gharbi K."/>
            <person name="Hall N."/>
            <person name="Watson M."/>
            <person name="Adriaenssens E.M."/>
            <person name="Foster-Nyarko E."/>
            <person name="Jarju S."/>
            <person name="Secka A."/>
            <person name="Antonio M."/>
            <person name="Oren A."/>
            <person name="Chaudhuri R.R."/>
            <person name="La Ragione R."/>
            <person name="Hildebrand F."/>
            <person name="Pallen M.J."/>
        </authorList>
    </citation>
    <scope>NUCLEOTIDE SEQUENCE</scope>
    <source>
        <strain evidence="3">ChiSjej5B23-15282</strain>
    </source>
</reference>
<evidence type="ECO:0000256" key="1">
    <source>
        <dbReference type="SAM" id="MobiDB-lite"/>
    </source>
</evidence>
<name>A0A9D1VX05_9FIRM</name>
<keyword evidence="2" id="KW-1133">Transmembrane helix</keyword>
<feature type="region of interest" description="Disordered" evidence="1">
    <location>
        <begin position="158"/>
        <end position="184"/>
    </location>
</feature>
<evidence type="ECO:0000256" key="2">
    <source>
        <dbReference type="SAM" id="Phobius"/>
    </source>
</evidence>
<feature type="transmembrane region" description="Helical" evidence="2">
    <location>
        <begin position="20"/>
        <end position="37"/>
    </location>
</feature>
<keyword evidence="2" id="KW-0812">Transmembrane</keyword>
<reference evidence="3" key="2">
    <citation type="submission" date="2021-04" db="EMBL/GenBank/DDBJ databases">
        <authorList>
            <person name="Gilroy R."/>
        </authorList>
    </citation>
    <scope>NUCLEOTIDE SEQUENCE</scope>
    <source>
        <strain evidence="3">ChiSjej5B23-15282</strain>
    </source>
</reference>
<organism evidence="3 4">
    <name type="scientific">Candidatus Mediterraneibacter caccavium</name>
    <dbReference type="NCBI Taxonomy" id="2838661"/>
    <lineage>
        <taxon>Bacteria</taxon>
        <taxon>Bacillati</taxon>
        <taxon>Bacillota</taxon>
        <taxon>Clostridia</taxon>
        <taxon>Lachnospirales</taxon>
        <taxon>Lachnospiraceae</taxon>
        <taxon>Mediterraneibacter</taxon>
    </lineage>
</organism>
<keyword evidence="2" id="KW-0472">Membrane</keyword>